<dbReference type="EMBL" id="LCBE01000005">
    <property type="protein sequence ID" value="KKS04553.1"/>
    <property type="molecule type" value="Genomic_DNA"/>
</dbReference>
<dbReference type="AlphaFoldDB" id="A0A0G0YVS1"/>
<accession>A0A0G0YVS1</accession>
<comment type="caution">
    <text evidence="2">The sequence shown here is derived from an EMBL/GenBank/DDBJ whole genome shotgun (WGS) entry which is preliminary data.</text>
</comment>
<proteinExistence type="predicted"/>
<organism evidence="2 3">
    <name type="scientific">Candidatus Nomurabacteria bacterium GW2011_GWA2_41_25</name>
    <dbReference type="NCBI Taxonomy" id="1618736"/>
    <lineage>
        <taxon>Bacteria</taxon>
        <taxon>Candidatus Nomuraibacteriota</taxon>
    </lineage>
</organism>
<dbReference type="SUPFAM" id="SSF81891">
    <property type="entry name" value="Poly A polymerase C-terminal region-like"/>
    <property type="match status" value="1"/>
</dbReference>
<dbReference type="Gene3D" id="1.10.246.80">
    <property type="match status" value="1"/>
</dbReference>
<dbReference type="Proteomes" id="UP000034236">
    <property type="component" value="Unassembled WGS sequence"/>
</dbReference>
<gene>
    <name evidence="2" type="ORF">UU58_C0005G0002</name>
</gene>
<protein>
    <recommendedName>
        <fullName evidence="4">CCA-adding enzyme C-terminal domain-containing protein</fullName>
    </recommendedName>
</protein>
<reference evidence="2 3" key="1">
    <citation type="journal article" date="2015" name="Nature">
        <title>rRNA introns, odd ribosomes, and small enigmatic genomes across a large radiation of phyla.</title>
        <authorList>
            <person name="Brown C.T."/>
            <person name="Hug L.A."/>
            <person name="Thomas B.C."/>
            <person name="Sharon I."/>
            <person name="Castelle C.J."/>
            <person name="Singh A."/>
            <person name="Wilkins M.J."/>
            <person name="Williams K.H."/>
            <person name="Banfield J.F."/>
        </authorList>
    </citation>
    <scope>NUCLEOTIDE SEQUENCE [LARGE SCALE GENOMIC DNA]</scope>
</reference>
<evidence type="ECO:0000256" key="1">
    <source>
        <dbReference type="SAM" id="MobiDB-lite"/>
    </source>
</evidence>
<evidence type="ECO:0008006" key="4">
    <source>
        <dbReference type="Google" id="ProtNLM"/>
    </source>
</evidence>
<evidence type="ECO:0000313" key="3">
    <source>
        <dbReference type="Proteomes" id="UP000034236"/>
    </source>
</evidence>
<name>A0A0G0YVS1_9BACT</name>
<sequence>MKELGIKPGPRMGWILHALLEEILDAPEKNTVEHLSELVKSLNMLGDAELRTLGERGKEKKEELEEEEIEKLHAKHGVRSGKGPDRKARA</sequence>
<evidence type="ECO:0000313" key="2">
    <source>
        <dbReference type="EMBL" id="KKS04553.1"/>
    </source>
</evidence>
<feature type="region of interest" description="Disordered" evidence="1">
    <location>
        <begin position="56"/>
        <end position="90"/>
    </location>
</feature>